<dbReference type="InterPro" id="IPR049352">
    <property type="entry name" value="Rost"/>
</dbReference>
<evidence type="ECO:0000313" key="2">
    <source>
        <dbReference type="EMBL" id="JAV02139.1"/>
    </source>
</evidence>
<keyword evidence="1" id="KW-1133">Transmembrane helix</keyword>
<feature type="transmembrane region" description="Helical" evidence="1">
    <location>
        <begin position="233"/>
        <end position="255"/>
    </location>
</feature>
<dbReference type="PANTHER" id="PTHR12242">
    <property type="entry name" value="OS02G0130600 PROTEIN-RELATED"/>
    <property type="match status" value="1"/>
</dbReference>
<keyword evidence="1" id="KW-0812">Transmembrane</keyword>
<accession>A0A1L8D6R2</accession>
<organism evidence="2">
    <name type="scientific">Nyssomyia neivai</name>
    <dbReference type="NCBI Taxonomy" id="330878"/>
    <lineage>
        <taxon>Eukaryota</taxon>
        <taxon>Metazoa</taxon>
        <taxon>Ecdysozoa</taxon>
        <taxon>Arthropoda</taxon>
        <taxon>Hexapoda</taxon>
        <taxon>Insecta</taxon>
        <taxon>Pterygota</taxon>
        <taxon>Neoptera</taxon>
        <taxon>Endopterygota</taxon>
        <taxon>Diptera</taxon>
        <taxon>Nematocera</taxon>
        <taxon>Psychodoidea</taxon>
        <taxon>Psychodidae</taxon>
        <taxon>Nyssomyia</taxon>
    </lineage>
</organism>
<dbReference type="EMBL" id="GFDF01011945">
    <property type="protein sequence ID" value="JAV02139.1"/>
    <property type="molecule type" value="Transcribed_RNA"/>
</dbReference>
<feature type="transmembrane region" description="Helical" evidence="1">
    <location>
        <begin position="189"/>
        <end position="210"/>
    </location>
</feature>
<reference evidence="2" key="1">
    <citation type="submission" date="2016-12" db="EMBL/GenBank/DDBJ databases">
        <title>An insight into the sialome and mialome of the sand fly, Nyssomyia neivai.</title>
        <authorList>
            <person name="Sebastian V."/>
            <person name="Goulart T.M."/>
            <person name="Oliveira W."/>
            <person name="Calvo E."/>
            <person name="Oliveira L.F."/>
            <person name="Pinto M.C."/>
            <person name="Rosselino A.M."/>
            <person name="Ribeiro J.M."/>
        </authorList>
    </citation>
    <scope>NUCLEOTIDE SEQUENCE</scope>
</reference>
<feature type="transmembrane region" description="Helical" evidence="1">
    <location>
        <begin position="130"/>
        <end position="150"/>
    </location>
</feature>
<feature type="transmembrane region" description="Helical" evidence="1">
    <location>
        <begin position="86"/>
        <end position="109"/>
    </location>
</feature>
<dbReference type="Pfam" id="PF21534">
    <property type="entry name" value="Rost"/>
    <property type="match status" value="1"/>
</dbReference>
<feature type="transmembrane region" description="Helical" evidence="1">
    <location>
        <begin position="44"/>
        <end position="66"/>
    </location>
</feature>
<name>A0A1L8D6R2_9DIPT</name>
<sequence length="306" mass="35691">MMVTKIWNSCFPDTDPAQETDQVHRHNFYLCQWQTSKQVKIIYLLYRWLAAILFLAVLSCSLLDIGRSDTEHYENHYAKWWIYLTHWALLACTLQAWLAAWIVTQGMMVDRDDFEIQRLAKTRITHRMYWVLYTIATVYSFIVTICYWTIVHDPEINKLDAVNLMVHVLNSVLMLIDLAIVGQPIRLSHAYWTTGIGVIYAIFTGIYFLAGGTNRRNLESIYPLLDWRRPGKAIVISACGVLFVFIVHLAVFCLYRLRVCLYTKVCIWSRNRRMKKMSSLGRTLSSLEDAQKENFLGPSTIIDVKM</sequence>
<proteinExistence type="predicted"/>
<dbReference type="PANTHER" id="PTHR12242:SF49">
    <property type="entry name" value="HEADBUTT, ISOFORM E"/>
    <property type="match status" value="1"/>
</dbReference>
<evidence type="ECO:0000256" key="1">
    <source>
        <dbReference type="SAM" id="Phobius"/>
    </source>
</evidence>
<protein>
    <recommendedName>
        <fullName evidence="3">Protein rolling stone</fullName>
    </recommendedName>
</protein>
<evidence type="ECO:0008006" key="3">
    <source>
        <dbReference type="Google" id="ProtNLM"/>
    </source>
</evidence>
<dbReference type="AlphaFoldDB" id="A0A1L8D6R2"/>
<keyword evidence="1" id="KW-0472">Membrane</keyword>
<feature type="transmembrane region" description="Helical" evidence="1">
    <location>
        <begin position="162"/>
        <end position="182"/>
    </location>
</feature>
<dbReference type="GO" id="GO:0016020">
    <property type="term" value="C:membrane"/>
    <property type="evidence" value="ECO:0007669"/>
    <property type="project" value="TreeGrafter"/>
</dbReference>